<dbReference type="Pfam" id="PF00013">
    <property type="entry name" value="KH_1"/>
    <property type="match status" value="1"/>
</dbReference>
<evidence type="ECO:0000256" key="6">
    <source>
        <dbReference type="ARBA" id="ARBA00022842"/>
    </source>
</evidence>
<dbReference type="InterPro" id="IPR015847">
    <property type="entry name" value="ExoRNase_PH_dom2"/>
</dbReference>
<feature type="binding site" evidence="8">
    <location>
        <position position="491"/>
    </location>
    <ligand>
        <name>Mg(2+)</name>
        <dbReference type="ChEBI" id="CHEBI:18420"/>
    </ligand>
</feature>
<evidence type="ECO:0000256" key="2">
    <source>
        <dbReference type="ARBA" id="ARBA00022490"/>
    </source>
</evidence>
<dbReference type="Pfam" id="PF03726">
    <property type="entry name" value="PNPase"/>
    <property type="match status" value="1"/>
</dbReference>
<organism evidence="10 11">
    <name type="scientific">Candidatus Berkelbacteria bacterium Licking1014_85</name>
    <dbReference type="NCBI Taxonomy" id="2017148"/>
    <lineage>
        <taxon>Bacteria</taxon>
        <taxon>Candidatus Berkelbacteria</taxon>
    </lineage>
</organism>
<dbReference type="EMBL" id="VMGI01000017">
    <property type="protein sequence ID" value="TSC93634.1"/>
    <property type="molecule type" value="Genomic_DNA"/>
</dbReference>
<dbReference type="SMART" id="SM00322">
    <property type="entry name" value="KH"/>
    <property type="match status" value="1"/>
</dbReference>
<accession>A0A554LLF1</accession>
<evidence type="ECO:0000256" key="3">
    <source>
        <dbReference type="ARBA" id="ARBA00022679"/>
    </source>
</evidence>
<dbReference type="GO" id="GO:0004654">
    <property type="term" value="F:polyribonucleotide nucleotidyltransferase activity"/>
    <property type="evidence" value="ECO:0007669"/>
    <property type="project" value="UniProtKB-UniRule"/>
</dbReference>
<comment type="subcellular location">
    <subcellularLocation>
        <location evidence="8">Cytoplasm</location>
    </subcellularLocation>
</comment>
<dbReference type="Pfam" id="PF01138">
    <property type="entry name" value="RNase_PH"/>
    <property type="match status" value="2"/>
</dbReference>
<dbReference type="AlphaFoldDB" id="A0A554LLF1"/>
<dbReference type="InterPro" id="IPR036345">
    <property type="entry name" value="ExoRNase_PH_dom2_sf"/>
</dbReference>
<dbReference type="Gene3D" id="3.30.230.70">
    <property type="entry name" value="GHMP Kinase, N-terminal domain"/>
    <property type="match status" value="2"/>
</dbReference>
<keyword evidence="6 8" id="KW-0460">Magnesium</keyword>
<reference evidence="10 11" key="1">
    <citation type="submission" date="2017-07" db="EMBL/GenBank/DDBJ databases">
        <title>Mechanisms for carbon and nitrogen cycling indicate functional differentiation within the Candidate Phyla Radiation.</title>
        <authorList>
            <person name="Danczak R.E."/>
            <person name="Johnston M.D."/>
            <person name="Kenah C."/>
            <person name="Slattery M."/>
            <person name="Wrighton K.C."/>
            <person name="Wilkins M.J."/>
        </authorList>
    </citation>
    <scope>NUCLEOTIDE SEQUENCE [LARGE SCALE GENOMIC DNA]</scope>
    <source>
        <strain evidence="10">Licking1014_85</strain>
    </source>
</reference>
<dbReference type="Gene3D" id="2.40.50.140">
    <property type="entry name" value="Nucleic acid-binding proteins"/>
    <property type="match status" value="1"/>
</dbReference>
<feature type="binding site" evidence="8">
    <location>
        <position position="497"/>
    </location>
    <ligand>
        <name>Mg(2+)</name>
        <dbReference type="ChEBI" id="CHEBI:18420"/>
    </ligand>
</feature>
<dbReference type="SMART" id="SM00316">
    <property type="entry name" value="S1"/>
    <property type="match status" value="1"/>
</dbReference>
<dbReference type="SUPFAM" id="SSF50249">
    <property type="entry name" value="Nucleic acid-binding proteins"/>
    <property type="match status" value="1"/>
</dbReference>
<dbReference type="InterPro" id="IPR001247">
    <property type="entry name" value="ExoRNase_PH_dom1"/>
</dbReference>
<dbReference type="InterPro" id="IPR012162">
    <property type="entry name" value="PNPase"/>
</dbReference>
<gene>
    <name evidence="8" type="primary">pnp</name>
    <name evidence="10" type="ORF">CEN91_171</name>
</gene>
<dbReference type="GO" id="GO:0005829">
    <property type="term" value="C:cytosol"/>
    <property type="evidence" value="ECO:0007669"/>
    <property type="project" value="UniProtKB-ARBA"/>
</dbReference>
<dbReference type="FunFam" id="3.30.1370.10:FF:000001">
    <property type="entry name" value="Polyribonucleotide nucleotidyltransferase"/>
    <property type="match status" value="1"/>
</dbReference>
<dbReference type="GO" id="GO:0000175">
    <property type="term" value="F:3'-5'-RNA exonuclease activity"/>
    <property type="evidence" value="ECO:0007669"/>
    <property type="project" value="TreeGrafter"/>
</dbReference>
<dbReference type="SUPFAM" id="SSF54791">
    <property type="entry name" value="Eukaryotic type KH-domain (KH-domain type I)"/>
    <property type="match status" value="1"/>
</dbReference>
<dbReference type="GO" id="GO:0006396">
    <property type="term" value="P:RNA processing"/>
    <property type="evidence" value="ECO:0007669"/>
    <property type="project" value="InterPro"/>
</dbReference>
<dbReference type="PANTHER" id="PTHR11252">
    <property type="entry name" value="POLYRIBONUCLEOTIDE NUCLEOTIDYLTRANSFERASE"/>
    <property type="match status" value="1"/>
</dbReference>
<keyword evidence="2 8" id="KW-0963">Cytoplasm</keyword>
<dbReference type="InterPro" id="IPR020568">
    <property type="entry name" value="Ribosomal_Su5_D2-typ_SF"/>
</dbReference>
<dbReference type="InterPro" id="IPR012340">
    <property type="entry name" value="NA-bd_OB-fold"/>
</dbReference>
<comment type="caution">
    <text evidence="10">The sequence shown here is derived from an EMBL/GenBank/DDBJ whole genome shotgun (WGS) entry which is preliminary data.</text>
</comment>
<dbReference type="NCBIfam" id="TIGR03591">
    <property type="entry name" value="polynuc_phos"/>
    <property type="match status" value="1"/>
</dbReference>
<feature type="domain" description="S1 motif" evidence="9">
    <location>
        <begin position="631"/>
        <end position="707"/>
    </location>
</feature>
<dbReference type="Pfam" id="PF03725">
    <property type="entry name" value="RNase_PH_C"/>
    <property type="match status" value="2"/>
</dbReference>
<dbReference type="CDD" id="cd11364">
    <property type="entry name" value="RNase_PH_PNPase_2"/>
    <property type="match status" value="1"/>
</dbReference>
<keyword evidence="3 8" id="KW-0808">Transferase</keyword>
<dbReference type="SUPFAM" id="SSF55666">
    <property type="entry name" value="Ribonuclease PH domain 2-like"/>
    <property type="match status" value="2"/>
</dbReference>
<dbReference type="CDD" id="cd02393">
    <property type="entry name" value="KH-I_PNPase"/>
    <property type="match status" value="1"/>
</dbReference>
<evidence type="ECO:0000313" key="11">
    <source>
        <dbReference type="Proteomes" id="UP000315589"/>
    </source>
</evidence>
<dbReference type="GO" id="GO:0003723">
    <property type="term" value="F:RNA binding"/>
    <property type="evidence" value="ECO:0007669"/>
    <property type="project" value="UniProtKB-UniRule"/>
</dbReference>
<dbReference type="SUPFAM" id="SSF54211">
    <property type="entry name" value="Ribosomal protein S5 domain 2-like"/>
    <property type="match status" value="2"/>
</dbReference>
<dbReference type="InterPro" id="IPR003029">
    <property type="entry name" value="S1_domain"/>
</dbReference>
<keyword evidence="5 8" id="KW-0479">Metal-binding</keyword>
<evidence type="ECO:0000313" key="10">
    <source>
        <dbReference type="EMBL" id="TSC93634.1"/>
    </source>
</evidence>
<dbReference type="PIRSF" id="PIRSF005499">
    <property type="entry name" value="PNPase"/>
    <property type="match status" value="1"/>
</dbReference>
<comment type="similarity">
    <text evidence="1 8">Belongs to the polyribonucleotide nucleotidyltransferase family.</text>
</comment>
<dbReference type="GO" id="GO:0000287">
    <property type="term" value="F:magnesium ion binding"/>
    <property type="evidence" value="ECO:0007669"/>
    <property type="project" value="UniProtKB-UniRule"/>
</dbReference>
<dbReference type="InterPro" id="IPR004087">
    <property type="entry name" value="KH_dom"/>
</dbReference>
<dbReference type="Pfam" id="PF00575">
    <property type="entry name" value="S1"/>
    <property type="match status" value="1"/>
</dbReference>
<name>A0A554LLF1_9BACT</name>
<evidence type="ECO:0000259" key="9">
    <source>
        <dbReference type="PROSITE" id="PS50126"/>
    </source>
</evidence>
<dbReference type="FunFam" id="3.30.230.70:FF:000002">
    <property type="entry name" value="Polyribonucleotide nucleotidyltransferase"/>
    <property type="match status" value="1"/>
</dbReference>
<dbReference type="InterPro" id="IPR036612">
    <property type="entry name" value="KH_dom_type_1_sf"/>
</dbReference>
<comment type="catalytic activity">
    <reaction evidence="8">
        <text>RNA(n+1) + phosphate = RNA(n) + a ribonucleoside 5'-diphosphate</text>
        <dbReference type="Rhea" id="RHEA:22096"/>
        <dbReference type="Rhea" id="RHEA-COMP:14527"/>
        <dbReference type="Rhea" id="RHEA-COMP:17342"/>
        <dbReference type="ChEBI" id="CHEBI:43474"/>
        <dbReference type="ChEBI" id="CHEBI:57930"/>
        <dbReference type="ChEBI" id="CHEBI:140395"/>
        <dbReference type="EC" id="2.7.7.8"/>
    </reaction>
</comment>
<dbReference type="NCBIfam" id="NF008805">
    <property type="entry name" value="PRK11824.1"/>
    <property type="match status" value="1"/>
</dbReference>
<dbReference type="PANTHER" id="PTHR11252:SF0">
    <property type="entry name" value="POLYRIBONUCLEOTIDE NUCLEOTIDYLTRANSFERASE 1, MITOCHONDRIAL"/>
    <property type="match status" value="1"/>
</dbReference>
<dbReference type="EC" id="2.7.7.8" evidence="8"/>
<dbReference type="Gene3D" id="3.30.1370.10">
    <property type="entry name" value="K Homology domain, type 1"/>
    <property type="match status" value="1"/>
</dbReference>
<proteinExistence type="inferred from homology"/>
<evidence type="ECO:0000256" key="1">
    <source>
        <dbReference type="ARBA" id="ARBA00007404"/>
    </source>
</evidence>
<evidence type="ECO:0000256" key="5">
    <source>
        <dbReference type="ARBA" id="ARBA00022723"/>
    </source>
</evidence>
<keyword evidence="4 8" id="KW-0548">Nucleotidyltransferase</keyword>
<dbReference type="PROSITE" id="PS50126">
    <property type="entry name" value="S1"/>
    <property type="match status" value="1"/>
</dbReference>
<dbReference type="FunFam" id="3.30.230.70:FF:000001">
    <property type="entry name" value="Polyribonucleotide nucleotidyltransferase"/>
    <property type="match status" value="1"/>
</dbReference>
<dbReference type="InterPro" id="IPR004088">
    <property type="entry name" value="KH_dom_type_1"/>
</dbReference>
<dbReference type="HAMAP" id="MF_01595">
    <property type="entry name" value="PNPase"/>
    <property type="match status" value="1"/>
</dbReference>
<sequence length="715" mass="77635">MKLNKTENTETKILYADAELILKTGELANLANGAVVGSWGETVVLATVSVSPEARDDIDFLPLQVEYEERLYAAGKISGSRFIKREGRPSEKAVLTARQIDRPIRPLFPKNFRNDIQVIITVLSFDGVHDTTTVSTIAASAALLQSGVPFEGPIACAKVGKIDGKLVANPNENEMSKSAFEVVVSGTADKIMMLEFAGNEISESETFEAIKLGHNELKKALDFQTQLKKNNYAFAVTQQLEALDADIQKFLGDKLKNIAQETDESKKEALLNEFEAAVFNEFEGAYKQADLKNAFSKFMAKSIRRAILEDGKRPDGRSIDEIRPIDIKVGILPRTHGSGLFTRGQTQSLSIVTLGAPEDEQTIETMEEEGTKRYMHHYNFPPFSTGEVRPVRGAGRREIGHGALAEKALFPVLPSKEDFPYTIRVVSEILSSNGSSSMAATCGSTIALMDAGVKITKPVAGIAIGLVTPDDFDENPSDKFVILTDIAGIEDAGGDMDFKVAGTADGITAIQMDTKLKGLTNEIIEQALEAAKKARFQILDKITAVIPAPAKELSPYAPRIEKVIINPKKIGELIGPGGKTIRKIVEDCGGKEVISIDIEDTGLVMITSNDPKMSQRAIDTIEGMTQEVEMGKIYEVTIEEIIKDRNTGKEIGAIASILPGKSGMIHISEIANERIADVSSRLKKGAKVKVKVVSVDEERGRIGLSIKKALDNITA</sequence>
<dbReference type="InterPro" id="IPR015848">
    <property type="entry name" value="PNPase_PH_RNA-bd_bac/org-type"/>
</dbReference>
<protein>
    <recommendedName>
        <fullName evidence="8">Polyribonucleotide nucleotidyltransferase</fullName>
        <ecNumber evidence="8">2.7.7.8</ecNumber>
    </recommendedName>
    <alternativeName>
        <fullName evidence="8">Polynucleotide phosphorylase</fullName>
        <shortName evidence="8">PNPase</shortName>
    </alternativeName>
</protein>
<dbReference type="Proteomes" id="UP000315589">
    <property type="component" value="Unassembled WGS sequence"/>
</dbReference>
<comment type="cofactor">
    <cofactor evidence="8">
        <name>Mg(2+)</name>
        <dbReference type="ChEBI" id="CHEBI:18420"/>
    </cofactor>
</comment>
<dbReference type="PROSITE" id="PS50084">
    <property type="entry name" value="KH_TYPE_1"/>
    <property type="match status" value="1"/>
</dbReference>
<evidence type="ECO:0000256" key="8">
    <source>
        <dbReference type="HAMAP-Rule" id="MF_01595"/>
    </source>
</evidence>
<evidence type="ECO:0000256" key="7">
    <source>
        <dbReference type="ARBA" id="ARBA00022884"/>
    </source>
</evidence>
<keyword evidence="7 8" id="KW-0694">RNA-binding</keyword>
<evidence type="ECO:0000256" key="4">
    <source>
        <dbReference type="ARBA" id="ARBA00022695"/>
    </source>
</evidence>
<comment type="function">
    <text evidence="8">Involved in mRNA degradation. Catalyzes the phosphorolysis of single-stranded polyribonucleotides processively in the 3'- to 5'-direction.</text>
</comment>
<dbReference type="GO" id="GO:0006402">
    <property type="term" value="P:mRNA catabolic process"/>
    <property type="evidence" value="ECO:0007669"/>
    <property type="project" value="UniProtKB-UniRule"/>
</dbReference>
<dbReference type="InterPro" id="IPR027408">
    <property type="entry name" value="PNPase/RNase_PH_dom_sf"/>
</dbReference>